<dbReference type="GeneID" id="10394616"/>
<name>F2KP90_ARCVS</name>
<dbReference type="KEGG" id="ave:Arcve_1492"/>
<sequence>MMKKWPVLVLAIAVMLTLCVSHEANKTTPDVGDSTPTQIIVFEDDGVWKAQIIITLPNPCHKIEFLGVEREGNTFIISFRHTPPKPDEICIQVLQKYNKTLELGKLEKGDYRVVVKINDVDVKELPFKVKD</sequence>
<evidence type="ECO:0000313" key="2">
    <source>
        <dbReference type="Proteomes" id="UP000008136"/>
    </source>
</evidence>
<dbReference type="HOGENOM" id="CLU_2009991_0_0_2"/>
<dbReference type="AlphaFoldDB" id="F2KP90"/>
<dbReference type="RefSeq" id="WP_013684155.1">
    <property type="nucleotide sequence ID" value="NC_015320.1"/>
</dbReference>
<protein>
    <submittedName>
        <fullName evidence="1">Uncharacterized protein</fullName>
    </submittedName>
</protein>
<dbReference type="eggNOG" id="arCOG03547">
    <property type="taxonomic scope" value="Archaea"/>
</dbReference>
<dbReference type="Proteomes" id="UP000008136">
    <property type="component" value="Chromosome"/>
</dbReference>
<dbReference type="EMBL" id="CP002588">
    <property type="protein sequence ID" value="AEA47494.1"/>
    <property type="molecule type" value="Genomic_DNA"/>
</dbReference>
<proteinExistence type="predicted"/>
<keyword evidence="2" id="KW-1185">Reference proteome</keyword>
<gene>
    <name evidence="1" type="ordered locus">Arcve_1492</name>
</gene>
<reference evidence="1 2" key="1">
    <citation type="submission" date="2011-03" db="EMBL/GenBank/DDBJ databases">
        <title>The complete genome of Archaeoglobus veneficus SNP6.</title>
        <authorList>
            <consortium name="US DOE Joint Genome Institute (JGI-PGF)"/>
            <person name="Lucas S."/>
            <person name="Copeland A."/>
            <person name="Lapidus A."/>
            <person name="Bruce D."/>
            <person name="Goodwin L."/>
            <person name="Pitluck S."/>
            <person name="Kyrpides N."/>
            <person name="Mavromatis K."/>
            <person name="Pagani I."/>
            <person name="Ivanova N."/>
            <person name="Mikhailova N."/>
            <person name="Lu M."/>
            <person name="Detter J.C."/>
            <person name="Tapia R."/>
            <person name="Han C."/>
            <person name="Land M."/>
            <person name="Hauser L."/>
            <person name="Markowitz V."/>
            <person name="Cheng J.-F."/>
            <person name="Hugenholtz P."/>
            <person name="Woyke T."/>
            <person name="Wu D."/>
            <person name="Spring S."/>
            <person name="Brambilla E."/>
            <person name="Klenk H.-P."/>
            <person name="Eisen J.A."/>
        </authorList>
    </citation>
    <scope>NUCLEOTIDE SEQUENCE [LARGE SCALE GENOMIC DNA]</scope>
    <source>
        <strain>SNP6</strain>
    </source>
</reference>
<organism evidence="1 2">
    <name type="scientific">Archaeoglobus veneficus (strain DSM 11195 / SNP6)</name>
    <dbReference type="NCBI Taxonomy" id="693661"/>
    <lineage>
        <taxon>Archaea</taxon>
        <taxon>Methanobacteriati</taxon>
        <taxon>Methanobacteriota</taxon>
        <taxon>Archaeoglobi</taxon>
        <taxon>Archaeoglobales</taxon>
        <taxon>Archaeoglobaceae</taxon>
        <taxon>Archaeoglobus</taxon>
    </lineage>
</organism>
<dbReference type="STRING" id="693661.Arcve_1492"/>
<evidence type="ECO:0000313" key="1">
    <source>
        <dbReference type="EMBL" id="AEA47494.1"/>
    </source>
</evidence>
<accession>F2KP90</accession>
<dbReference type="OrthoDB" id="383659at2157"/>